<evidence type="ECO:0000313" key="2">
    <source>
        <dbReference type="EMBL" id="OIQ96307.1"/>
    </source>
</evidence>
<protein>
    <recommendedName>
        <fullName evidence="3">Prevent-host-death protein</fullName>
    </recommendedName>
</protein>
<comment type="similarity">
    <text evidence="1">Belongs to the phD/YefM antitoxin family.</text>
</comment>
<proteinExistence type="inferred from homology"/>
<dbReference type="InterPro" id="IPR036165">
    <property type="entry name" value="YefM-like_sf"/>
</dbReference>
<comment type="caution">
    <text evidence="2">The sequence shown here is derived from an EMBL/GenBank/DDBJ whole genome shotgun (WGS) entry which is preliminary data.</text>
</comment>
<gene>
    <name evidence="2" type="ORF">GALL_217060</name>
</gene>
<name>A0A1J5S3I2_9ZZZZ</name>
<evidence type="ECO:0008006" key="3">
    <source>
        <dbReference type="Google" id="ProtNLM"/>
    </source>
</evidence>
<dbReference type="AlphaFoldDB" id="A0A1J5S3I2"/>
<organism evidence="2">
    <name type="scientific">mine drainage metagenome</name>
    <dbReference type="NCBI Taxonomy" id="410659"/>
    <lineage>
        <taxon>unclassified sequences</taxon>
        <taxon>metagenomes</taxon>
        <taxon>ecological metagenomes</taxon>
    </lineage>
</organism>
<evidence type="ECO:0000256" key="1">
    <source>
        <dbReference type="ARBA" id="ARBA00009981"/>
    </source>
</evidence>
<reference evidence="2" key="1">
    <citation type="submission" date="2016-10" db="EMBL/GenBank/DDBJ databases">
        <title>Sequence of Gallionella enrichment culture.</title>
        <authorList>
            <person name="Poehlein A."/>
            <person name="Muehling M."/>
            <person name="Daniel R."/>
        </authorList>
    </citation>
    <scope>NUCLEOTIDE SEQUENCE</scope>
</reference>
<accession>A0A1J5S3I2</accession>
<dbReference type="SUPFAM" id="SSF143120">
    <property type="entry name" value="YefM-like"/>
    <property type="match status" value="1"/>
</dbReference>
<sequence>MSDLTENDLKTKGIAAIEVVLADQPEAIISVRGRERFVVMKIAQYHHLRECELEAALAETKDDITAGRFNKGTATAHVKRVKNTAA</sequence>
<dbReference type="EMBL" id="MLJW01000151">
    <property type="protein sequence ID" value="OIQ96307.1"/>
    <property type="molecule type" value="Genomic_DNA"/>
</dbReference>